<evidence type="ECO:0000256" key="2">
    <source>
        <dbReference type="ARBA" id="ARBA00022741"/>
    </source>
</evidence>
<evidence type="ECO:0000256" key="3">
    <source>
        <dbReference type="ARBA" id="ARBA00022840"/>
    </source>
</evidence>
<comment type="similarity">
    <text evidence="1">Belongs to the CbxX/CfxQ family.</text>
</comment>
<dbReference type="SMART" id="SM00382">
    <property type="entry name" value="AAA"/>
    <property type="match status" value="1"/>
</dbReference>
<dbReference type="PANTHER" id="PTHR43392:SF2">
    <property type="entry name" value="AAA-TYPE ATPASE FAMILY PROTEIN _ ANKYRIN REPEAT FAMILY PROTEIN"/>
    <property type="match status" value="1"/>
</dbReference>
<gene>
    <name evidence="5" type="ORF">GB992_03830</name>
</gene>
<dbReference type="CDD" id="cd00009">
    <property type="entry name" value="AAA"/>
    <property type="match status" value="1"/>
</dbReference>
<evidence type="ECO:0000313" key="6">
    <source>
        <dbReference type="Proteomes" id="UP000480570"/>
    </source>
</evidence>
<dbReference type="Gene3D" id="3.40.50.300">
    <property type="entry name" value="P-loop containing nucleotide triphosphate hydrolases"/>
    <property type="match status" value="1"/>
</dbReference>
<name>A0A7C9NQB8_9LACO</name>
<sequence>MSTYLVGEQKTSIFSSNKNWNLEDAIETAENGDTIEIEDGFRGYYEDAITISKNLTIMGHFSQNQDGTKNFSTVLIGHLIISDEANVTLRDLWVSRDSEKANCVTVQKSASLSCKNVQFENTASTGKNYPIIYADNKAHLFLDTVTVHESKICDGEHQIYVNDSSVEIVNSLINAEIYLDENAQMICNQSSINYADSNGLYMNKSKANIRDSVFKGGKVSDKSTWPCIRINNSILDAENISVSQDNVSSAISTVNSKLKLTGGHVSSIGLTDSQANFDGLTITDSLGIYDKTSLKATRIDILGHDNGIINLYAKGKSTISADQINFGQLSNPNIKLERTVQIGVPELNIARYNGNTEYFDPDENNKLVILKQSEISYFGTDNSADKKLKDLIGIQTVKTKVAEFVAVAQMNKKRSAKGLSSSATTLHSLFLGNPGTGKTTVARIVGQLLYEKGVITSDKLIEVSRSDLVGQFIGDTAIKTQKVLKSALGGVLFIDEAYTLAGEGKDYGREAINEILKFMEDHRDDIVIIFAGYTDEMQNFLKMNEGLKSRIPNVFNFEDYSTDQLIQIGLSQGKLQV</sequence>
<dbReference type="InterPro" id="IPR003593">
    <property type="entry name" value="AAA+_ATPase"/>
</dbReference>
<dbReference type="FunFam" id="3.40.50.300:FF:000216">
    <property type="entry name" value="Type VII secretion ATPase EccA"/>
    <property type="match status" value="1"/>
</dbReference>
<dbReference type="PANTHER" id="PTHR43392">
    <property type="entry name" value="AAA-TYPE ATPASE FAMILY PROTEIN / ANKYRIN REPEAT FAMILY PROTEIN"/>
    <property type="match status" value="1"/>
</dbReference>
<dbReference type="InterPro" id="IPR003959">
    <property type="entry name" value="ATPase_AAA_core"/>
</dbReference>
<dbReference type="Proteomes" id="UP000480570">
    <property type="component" value="Unassembled WGS sequence"/>
</dbReference>
<dbReference type="InterPro" id="IPR050773">
    <property type="entry name" value="CbxX/CfxQ_RuBisCO_ESX"/>
</dbReference>
<keyword evidence="3" id="KW-0067">ATP-binding</keyword>
<dbReference type="SUPFAM" id="SSF51126">
    <property type="entry name" value="Pectin lyase-like"/>
    <property type="match status" value="1"/>
</dbReference>
<reference evidence="5 6" key="1">
    <citation type="journal article" date="2019" name="Appl. Environ. Microbiol.">
        <title>Genetic determinants of hydroxycinnamic acid metabolism in heterofermentative lactobacilli.</title>
        <authorList>
            <person name="Gaur G."/>
            <person name="Oh J.H."/>
            <person name="Filannino P."/>
            <person name="Gobbetti M."/>
            <person name="van Pijkeren J.P."/>
            <person name="Ganzle M.G."/>
        </authorList>
    </citation>
    <scope>NUCLEOTIDE SEQUENCE [LARGE SCALE GENOMIC DNA]</scope>
    <source>
        <strain evidence="5 6">FUA3583</strain>
    </source>
</reference>
<protein>
    <submittedName>
        <fullName evidence="5">AAA family ATPase</fullName>
    </submittedName>
</protein>
<dbReference type="PRINTS" id="PR00819">
    <property type="entry name" value="CBXCFQXSUPER"/>
</dbReference>
<dbReference type="GO" id="GO:0016887">
    <property type="term" value="F:ATP hydrolysis activity"/>
    <property type="evidence" value="ECO:0007669"/>
    <property type="project" value="InterPro"/>
</dbReference>
<evidence type="ECO:0000256" key="1">
    <source>
        <dbReference type="ARBA" id="ARBA00010378"/>
    </source>
</evidence>
<dbReference type="Pfam" id="PF00004">
    <property type="entry name" value="AAA"/>
    <property type="match status" value="1"/>
</dbReference>
<proteinExistence type="inferred from homology"/>
<dbReference type="GO" id="GO:0005524">
    <property type="term" value="F:ATP binding"/>
    <property type="evidence" value="ECO:0007669"/>
    <property type="project" value="UniProtKB-KW"/>
</dbReference>
<dbReference type="EMBL" id="WEZT01000005">
    <property type="protein sequence ID" value="MYV05011.1"/>
    <property type="molecule type" value="Genomic_DNA"/>
</dbReference>
<dbReference type="AlphaFoldDB" id="A0A7C9NQB8"/>
<dbReference type="InterPro" id="IPR000641">
    <property type="entry name" value="CbxX/CfxQ"/>
</dbReference>
<dbReference type="SUPFAM" id="SSF52540">
    <property type="entry name" value="P-loop containing nucleoside triphosphate hydrolases"/>
    <property type="match status" value="1"/>
</dbReference>
<feature type="domain" description="AAA+ ATPase" evidence="4">
    <location>
        <begin position="424"/>
        <end position="561"/>
    </location>
</feature>
<keyword evidence="2" id="KW-0547">Nucleotide-binding</keyword>
<dbReference type="InterPro" id="IPR027417">
    <property type="entry name" value="P-loop_NTPase"/>
</dbReference>
<accession>A0A7C9NQB8</accession>
<evidence type="ECO:0000259" key="4">
    <source>
        <dbReference type="SMART" id="SM00382"/>
    </source>
</evidence>
<comment type="caution">
    <text evidence="5">The sequence shown here is derived from an EMBL/GenBank/DDBJ whole genome shotgun (WGS) entry which is preliminary data.</text>
</comment>
<evidence type="ECO:0000313" key="5">
    <source>
        <dbReference type="EMBL" id="MYV05011.1"/>
    </source>
</evidence>
<organism evidence="5 6">
    <name type="scientific">Furfurilactobacillus rossiae</name>
    <dbReference type="NCBI Taxonomy" id="231049"/>
    <lineage>
        <taxon>Bacteria</taxon>
        <taxon>Bacillati</taxon>
        <taxon>Bacillota</taxon>
        <taxon>Bacilli</taxon>
        <taxon>Lactobacillales</taxon>
        <taxon>Lactobacillaceae</taxon>
        <taxon>Furfurilactobacillus</taxon>
    </lineage>
</organism>
<dbReference type="InterPro" id="IPR011050">
    <property type="entry name" value="Pectin_lyase_fold/virulence"/>
</dbReference>